<dbReference type="EMBL" id="LR134182">
    <property type="protein sequence ID" value="VEB44623.1"/>
    <property type="molecule type" value="Genomic_DNA"/>
</dbReference>
<evidence type="ECO:0000256" key="1">
    <source>
        <dbReference type="SAM" id="MobiDB-lite"/>
    </source>
</evidence>
<dbReference type="SUPFAM" id="SSF103190">
    <property type="entry name" value="Sensory domain-like"/>
    <property type="match status" value="1"/>
</dbReference>
<sequence>MSRIPRLSGWLKQELRLIVVFLGMVAAVSAVVAFQAGLHQRQQLLGAYQIRLGYVTHTRNDILRQQFDQLRRDALFLSATPPVSGIVRAASNRGLDTRGNTSVEAWKKQLGAIFDAFLEANPDLTAIRLIGVADDGRELVRAERGPEAGPNPRPARRCEATAAATTCWPRPGCPKARRIFPTSRPAPATSGCGTPTPPWFRR</sequence>
<dbReference type="Gene3D" id="3.30.450.20">
    <property type="entry name" value="PAS domain"/>
    <property type="match status" value="1"/>
</dbReference>
<gene>
    <name evidence="2" type="ORF">NCTC9695_05114</name>
</gene>
<protein>
    <submittedName>
        <fullName evidence="2">Uncharacterized protein</fullName>
    </submittedName>
</protein>
<organism evidence="2 3">
    <name type="scientific">Chromobacterium violaceum</name>
    <dbReference type="NCBI Taxonomy" id="536"/>
    <lineage>
        <taxon>Bacteria</taxon>
        <taxon>Pseudomonadati</taxon>
        <taxon>Pseudomonadota</taxon>
        <taxon>Betaproteobacteria</taxon>
        <taxon>Neisseriales</taxon>
        <taxon>Chromobacteriaceae</taxon>
        <taxon>Chromobacterium</taxon>
    </lineage>
</organism>
<dbReference type="AlphaFoldDB" id="A0A3S4LN25"/>
<accession>A0A3S4LN25</accession>
<dbReference type="Proteomes" id="UP000275777">
    <property type="component" value="Chromosome"/>
</dbReference>
<reference evidence="2 3" key="1">
    <citation type="submission" date="2018-12" db="EMBL/GenBank/DDBJ databases">
        <authorList>
            <consortium name="Pathogen Informatics"/>
        </authorList>
    </citation>
    <scope>NUCLEOTIDE SEQUENCE [LARGE SCALE GENOMIC DNA]</scope>
    <source>
        <strain evidence="2 3">NCTC9695</strain>
    </source>
</reference>
<feature type="region of interest" description="Disordered" evidence="1">
    <location>
        <begin position="180"/>
        <end position="202"/>
    </location>
</feature>
<dbReference type="InterPro" id="IPR029151">
    <property type="entry name" value="Sensor-like_sf"/>
</dbReference>
<evidence type="ECO:0000313" key="2">
    <source>
        <dbReference type="EMBL" id="VEB44623.1"/>
    </source>
</evidence>
<name>A0A3S4LN25_CHRVL</name>
<evidence type="ECO:0000313" key="3">
    <source>
        <dbReference type="Proteomes" id="UP000275777"/>
    </source>
</evidence>
<proteinExistence type="predicted"/>